<feature type="compositionally biased region" description="Basic and acidic residues" evidence="1">
    <location>
        <begin position="13"/>
        <end position="32"/>
    </location>
</feature>
<protein>
    <submittedName>
        <fullName evidence="2">Uncharacterized protein</fullName>
    </submittedName>
</protein>
<dbReference type="Proteomes" id="UP000219994">
    <property type="component" value="Unassembled WGS sequence"/>
</dbReference>
<organism evidence="2 3">
    <name type="scientific">Candidatus Lumbricidiphila eiseniae</name>
    <dbReference type="NCBI Taxonomy" id="1969409"/>
    <lineage>
        <taxon>Bacteria</taxon>
        <taxon>Bacillati</taxon>
        <taxon>Actinomycetota</taxon>
        <taxon>Actinomycetes</taxon>
        <taxon>Micrococcales</taxon>
        <taxon>Microbacteriaceae</taxon>
        <taxon>Candidatus Lumbricidiphila</taxon>
    </lineage>
</organism>
<feature type="region of interest" description="Disordered" evidence="1">
    <location>
        <begin position="1"/>
        <end position="75"/>
    </location>
</feature>
<evidence type="ECO:0000313" key="2">
    <source>
        <dbReference type="EMBL" id="PDQ35247.1"/>
    </source>
</evidence>
<reference evidence="3" key="1">
    <citation type="submission" date="2017-03" db="EMBL/GenBank/DDBJ databases">
        <authorList>
            <person name="Lund M.B."/>
        </authorList>
    </citation>
    <scope>NUCLEOTIDE SEQUENCE [LARGE SCALE GENOMIC DNA]</scope>
</reference>
<name>A0A2A6FRD7_9MICO</name>
<dbReference type="EMBL" id="NAEP01000037">
    <property type="protein sequence ID" value="PDQ35247.1"/>
    <property type="molecule type" value="Genomic_DNA"/>
</dbReference>
<evidence type="ECO:0000313" key="3">
    <source>
        <dbReference type="Proteomes" id="UP000219994"/>
    </source>
</evidence>
<proteinExistence type="predicted"/>
<feature type="compositionally biased region" description="Polar residues" evidence="1">
    <location>
        <begin position="1"/>
        <end position="12"/>
    </location>
</feature>
<feature type="non-terminal residue" evidence="2">
    <location>
        <position position="1"/>
    </location>
</feature>
<sequence>TPNASTATSNPRDATRLHTQLDKLEDPRRDRLITASSGPDHRAAVISDPDVGDATHKHLHKPVKHNTTQPDTRRQ</sequence>
<dbReference type="AlphaFoldDB" id="A0A2A6FRD7"/>
<gene>
    <name evidence="2" type="ORF">B5766_07040</name>
</gene>
<evidence type="ECO:0000256" key="1">
    <source>
        <dbReference type="SAM" id="MobiDB-lite"/>
    </source>
</evidence>
<feature type="compositionally biased region" description="Polar residues" evidence="1">
    <location>
        <begin position="65"/>
        <end position="75"/>
    </location>
</feature>
<comment type="caution">
    <text evidence="2">The sequence shown here is derived from an EMBL/GenBank/DDBJ whole genome shotgun (WGS) entry which is preliminary data.</text>
</comment>
<accession>A0A2A6FRD7</accession>